<feature type="domain" description="YetF C-terminal" evidence="8">
    <location>
        <begin position="84"/>
        <end position="170"/>
    </location>
</feature>
<dbReference type="Gene3D" id="3.30.240.20">
    <property type="entry name" value="bsu07140 like domains"/>
    <property type="match status" value="1"/>
</dbReference>
<proteinExistence type="inferred from homology"/>
<dbReference type="OrthoDB" id="1682423at2"/>
<name>A0A4R1R7I8_HYDET</name>
<comment type="subcellular location">
    <subcellularLocation>
        <location evidence="1">Cell membrane</location>
        <topology evidence="1">Multi-pass membrane protein</topology>
    </subcellularLocation>
</comment>
<dbReference type="PANTHER" id="PTHR34582:SF6">
    <property type="entry name" value="UPF0702 TRANSMEMBRANE PROTEIN YCAP"/>
    <property type="match status" value="1"/>
</dbReference>
<dbReference type="Pfam" id="PF04239">
    <property type="entry name" value="DUF421"/>
    <property type="match status" value="1"/>
</dbReference>
<evidence type="ECO:0000256" key="2">
    <source>
        <dbReference type="ARBA" id="ARBA00006448"/>
    </source>
</evidence>
<feature type="transmembrane region" description="Helical" evidence="7">
    <location>
        <begin position="65"/>
        <end position="83"/>
    </location>
</feature>
<sequence>MDWLFLLRFLLKPVAIYIIALAVVRWMGKRALGTLSLFDLVIMAGIGDVIVVVGLEQRVPFERGVLILAMLGGLEWLFSMLSFRSRFFAGLLEGKPTVLVKNGELLEANLAKEHISKADLYQELRKEGVARLSQVSQAVLEACGKFSVILKEEDDPVPVQQLLVEVGALRRELQELKVMITSKES</sequence>
<evidence type="ECO:0000256" key="7">
    <source>
        <dbReference type="SAM" id="Phobius"/>
    </source>
</evidence>
<reference evidence="9 10" key="1">
    <citation type="submission" date="2019-03" db="EMBL/GenBank/DDBJ databases">
        <title>Genomic Encyclopedia of Type Strains, Phase IV (KMG-IV): sequencing the most valuable type-strain genomes for metagenomic binning, comparative biology and taxonomic classification.</title>
        <authorList>
            <person name="Goeker M."/>
        </authorList>
    </citation>
    <scope>NUCLEOTIDE SEQUENCE [LARGE SCALE GENOMIC DNA]</scope>
    <source>
        <strain evidence="9 10">LX-B</strain>
    </source>
</reference>
<dbReference type="InterPro" id="IPR007353">
    <property type="entry name" value="DUF421"/>
</dbReference>
<evidence type="ECO:0000313" key="10">
    <source>
        <dbReference type="Proteomes" id="UP000295008"/>
    </source>
</evidence>
<feature type="transmembrane region" description="Helical" evidence="7">
    <location>
        <begin position="6"/>
        <end position="24"/>
    </location>
</feature>
<feature type="transmembrane region" description="Helical" evidence="7">
    <location>
        <begin position="31"/>
        <end position="53"/>
    </location>
</feature>
<keyword evidence="10" id="KW-1185">Reference proteome</keyword>
<comment type="caution">
    <text evidence="9">The sequence shown here is derived from an EMBL/GenBank/DDBJ whole genome shotgun (WGS) entry which is preliminary data.</text>
</comment>
<accession>A0A4R1R7I8</accession>
<evidence type="ECO:0000259" key="8">
    <source>
        <dbReference type="Pfam" id="PF04239"/>
    </source>
</evidence>
<gene>
    <name evidence="9" type="ORF">EDC14_103333</name>
</gene>
<keyword evidence="5 7" id="KW-1133">Transmembrane helix</keyword>
<evidence type="ECO:0000313" key="9">
    <source>
        <dbReference type="EMBL" id="TCL61528.1"/>
    </source>
</evidence>
<keyword evidence="4 7" id="KW-0812">Transmembrane</keyword>
<dbReference type="Proteomes" id="UP000295008">
    <property type="component" value="Unassembled WGS sequence"/>
</dbReference>
<evidence type="ECO:0000256" key="3">
    <source>
        <dbReference type="ARBA" id="ARBA00022475"/>
    </source>
</evidence>
<dbReference type="GO" id="GO:0005886">
    <property type="term" value="C:plasma membrane"/>
    <property type="evidence" value="ECO:0007669"/>
    <property type="project" value="UniProtKB-SubCell"/>
</dbReference>
<evidence type="ECO:0000256" key="1">
    <source>
        <dbReference type="ARBA" id="ARBA00004651"/>
    </source>
</evidence>
<dbReference type="EMBL" id="SLUN01000033">
    <property type="protein sequence ID" value="TCL61528.1"/>
    <property type="molecule type" value="Genomic_DNA"/>
</dbReference>
<evidence type="ECO:0000256" key="4">
    <source>
        <dbReference type="ARBA" id="ARBA00022692"/>
    </source>
</evidence>
<dbReference type="PANTHER" id="PTHR34582">
    <property type="entry name" value="UPF0702 TRANSMEMBRANE PROTEIN YCAP"/>
    <property type="match status" value="1"/>
</dbReference>
<evidence type="ECO:0000256" key="5">
    <source>
        <dbReference type="ARBA" id="ARBA00022989"/>
    </source>
</evidence>
<keyword evidence="3" id="KW-1003">Cell membrane</keyword>
<dbReference type="AlphaFoldDB" id="A0A4R1R7I8"/>
<keyword evidence="6 7" id="KW-0472">Membrane</keyword>
<organism evidence="9 10">
    <name type="scientific">Hydrogenispora ethanolica</name>
    <dbReference type="NCBI Taxonomy" id="1082276"/>
    <lineage>
        <taxon>Bacteria</taxon>
        <taxon>Bacillati</taxon>
        <taxon>Bacillota</taxon>
        <taxon>Hydrogenispora</taxon>
    </lineage>
</organism>
<protein>
    <submittedName>
        <fullName evidence="9">Uncharacterized membrane protein YcaP (DUF421 family)</fullName>
    </submittedName>
</protein>
<dbReference type="RefSeq" id="WP_132016229.1">
    <property type="nucleotide sequence ID" value="NZ_SLUN01000033.1"/>
</dbReference>
<comment type="similarity">
    <text evidence="2">Belongs to the UPF0702 family.</text>
</comment>
<dbReference type="InterPro" id="IPR023090">
    <property type="entry name" value="UPF0702_alpha/beta_dom_sf"/>
</dbReference>
<evidence type="ECO:0000256" key="6">
    <source>
        <dbReference type="ARBA" id="ARBA00023136"/>
    </source>
</evidence>